<evidence type="ECO:0000313" key="1">
    <source>
        <dbReference type="Ensembl" id="ENSSMRP00000012388.1"/>
    </source>
</evidence>
<reference evidence="1" key="2">
    <citation type="submission" date="2025-09" db="UniProtKB">
        <authorList>
            <consortium name="Ensembl"/>
        </authorList>
    </citation>
    <scope>IDENTIFICATION</scope>
</reference>
<reference evidence="1" key="1">
    <citation type="submission" date="2025-08" db="UniProtKB">
        <authorList>
            <consortium name="Ensembl"/>
        </authorList>
    </citation>
    <scope>IDENTIFICATION</scope>
</reference>
<organism evidence="1 2">
    <name type="scientific">Salvator merianae</name>
    <name type="common">Argentine black and white tegu</name>
    <name type="synonym">Tupinambis merianae</name>
    <dbReference type="NCBI Taxonomy" id="96440"/>
    <lineage>
        <taxon>Eukaryota</taxon>
        <taxon>Metazoa</taxon>
        <taxon>Chordata</taxon>
        <taxon>Craniata</taxon>
        <taxon>Vertebrata</taxon>
        <taxon>Euteleostomi</taxon>
        <taxon>Lepidosauria</taxon>
        <taxon>Squamata</taxon>
        <taxon>Bifurcata</taxon>
        <taxon>Unidentata</taxon>
        <taxon>Episquamata</taxon>
        <taxon>Laterata</taxon>
        <taxon>Teiioidea</taxon>
        <taxon>Teiidae</taxon>
        <taxon>Salvator</taxon>
    </lineage>
</organism>
<dbReference type="AlphaFoldDB" id="A0A8D0C0Y8"/>
<sequence>MDYGRLITRRKRNESVVSSPFSVDKKIFCQQKAKYIQPTKAGSYPKPLSHNVCCFLSLLTVP</sequence>
<protein>
    <submittedName>
        <fullName evidence="1">Uncharacterized protein</fullName>
    </submittedName>
</protein>
<name>A0A8D0C0Y8_SALMN</name>
<accession>A0A8D0C0Y8</accession>
<evidence type="ECO:0000313" key="2">
    <source>
        <dbReference type="Proteomes" id="UP000694421"/>
    </source>
</evidence>
<proteinExistence type="predicted"/>
<dbReference type="Ensembl" id="ENSSMRT00000014439.1">
    <property type="protein sequence ID" value="ENSSMRP00000012388.1"/>
    <property type="gene ID" value="ENSSMRG00000009679.1"/>
</dbReference>
<keyword evidence="2" id="KW-1185">Reference proteome</keyword>
<dbReference type="Proteomes" id="UP000694421">
    <property type="component" value="Unplaced"/>
</dbReference>